<sequence>MGQTIVEKIVSRQVGRPVIAGEKIERLPITKLFFNDVIGPPAIQGFLENFRDIFEKHNKFPQVFDPKRIFFLPDHSVPAYSVPVAEGIDLMEEFAKPRGIKAYKEGDGIEHVVLIEDGQIVPWDIVLGTDSHTDTNGAMGALAFGVGTTDGFYAMATGHIYDFVVPESNKFELVGRLPKGVYSKDIILYIIGKVGAGGCSKRVAEFTGEGLRGLSMDARTTICNMAVEMSGRTGIMACDDNLTAYLKDRAQWPVEPIDSDPDAVYANTMTVDLSALEPCVAFPHKPANVTPISRVQEMIARSQEAPTSDFCVVESDKITDAFLGACTNGRYEDLVAGAAVLRGNKVHPEVNLIVIPASRKVYERALDEGILEVFIKAGANVESPNCGPCFGSHMGVLSRKARMISSSNRNYQGRMGSPEAQIFLASPATVAASAIEGRIADPRKYLS</sequence>
<name>A0A081BUA9_VECG1</name>
<keyword evidence="4" id="KW-0411">Iron-sulfur</keyword>
<dbReference type="Pfam" id="PF00330">
    <property type="entry name" value="Aconitase"/>
    <property type="match status" value="1"/>
</dbReference>
<dbReference type="Gene3D" id="3.30.499.10">
    <property type="entry name" value="Aconitase, domain 3"/>
    <property type="match status" value="2"/>
</dbReference>
<keyword evidence="5" id="KW-0456">Lyase</keyword>
<dbReference type="InterPro" id="IPR006251">
    <property type="entry name" value="Homoacnase/IPMdehydase_lsu"/>
</dbReference>
<dbReference type="NCBIfam" id="TIGR01343">
    <property type="entry name" value="hacA_fam"/>
    <property type="match status" value="1"/>
</dbReference>
<evidence type="ECO:0000313" key="8">
    <source>
        <dbReference type="Proteomes" id="UP000030661"/>
    </source>
</evidence>
<keyword evidence="1" id="KW-0004">4Fe-4S</keyword>
<dbReference type="NCBIfam" id="TIGR02086">
    <property type="entry name" value="IPMI_arch"/>
    <property type="match status" value="1"/>
</dbReference>
<proteinExistence type="predicted"/>
<accession>A0A081BUA9</accession>
<keyword evidence="3" id="KW-0408">Iron</keyword>
<dbReference type="PANTHER" id="PTHR43822:SF2">
    <property type="entry name" value="HOMOACONITASE, MITOCHONDRIAL"/>
    <property type="match status" value="1"/>
</dbReference>
<dbReference type="InterPro" id="IPR011826">
    <property type="entry name" value="HAcnase/IPMdehydase_lsu_prok"/>
</dbReference>
<dbReference type="InterPro" id="IPR036008">
    <property type="entry name" value="Aconitase_4Fe-4S_dom"/>
</dbReference>
<organism evidence="7 8">
    <name type="scientific">Vecturithrix granuli</name>
    <dbReference type="NCBI Taxonomy" id="1499967"/>
    <lineage>
        <taxon>Bacteria</taxon>
        <taxon>Candidatus Moduliflexota</taxon>
        <taxon>Candidatus Vecturitrichia</taxon>
        <taxon>Candidatus Vecturitrichales</taxon>
        <taxon>Candidatus Vecturitrichaceae</taxon>
        <taxon>Candidatus Vecturithrix</taxon>
    </lineage>
</organism>
<dbReference type="eggNOG" id="COG0065">
    <property type="taxonomic scope" value="Bacteria"/>
</dbReference>
<dbReference type="GO" id="GO:0051539">
    <property type="term" value="F:4 iron, 4 sulfur cluster binding"/>
    <property type="evidence" value="ECO:0007669"/>
    <property type="project" value="UniProtKB-KW"/>
</dbReference>
<keyword evidence="8" id="KW-1185">Reference proteome</keyword>
<dbReference type="InterPro" id="IPR001030">
    <property type="entry name" value="Acoase/IPM_deHydtase_lsu_aba"/>
</dbReference>
<dbReference type="GO" id="GO:0046872">
    <property type="term" value="F:metal ion binding"/>
    <property type="evidence" value="ECO:0007669"/>
    <property type="project" value="UniProtKB-KW"/>
</dbReference>
<dbReference type="NCBIfam" id="NF001614">
    <property type="entry name" value="PRK00402.1"/>
    <property type="match status" value="1"/>
</dbReference>
<evidence type="ECO:0000313" key="7">
    <source>
        <dbReference type="EMBL" id="GAK55914.1"/>
    </source>
</evidence>
<reference evidence="7 8" key="1">
    <citation type="journal article" date="2015" name="PeerJ">
        <title>First genomic representation of candidate bacterial phylum KSB3 points to enhanced environmental sensing as a trigger of wastewater bulking.</title>
        <authorList>
            <person name="Sekiguchi Y."/>
            <person name="Ohashi A."/>
            <person name="Parks D.H."/>
            <person name="Yamauchi T."/>
            <person name="Tyson G.W."/>
            <person name="Hugenholtz P."/>
        </authorList>
    </citation>
    <scope>NUCLEOTIDE SEQUENCE [LARGE SCALE GENOMIC DNA]</scope>
</reference>
<dbReference type="PANTHER" id="PTHR43822">
    <property type="entry name" value="HOMOACONITASE, MITOCHONDRIAL-RELATED"/>
    <property type="match status" value="1"/>
</dbReference>
<evidence type="ECO:0000256" key="2">
    <source>
        <dbReference type="ARBA" id="ARBA00022723"/>
    </source>
</evidence>
<dbReference type="AlphaFoldDB" id="A0A081BUA9"/>
<dbReference type="HOGENOM" id="CLU_006714_3_4_0"/>
<gene>
    <name evidence="7" type="ORF">U27_02875</name>
</gene>
<evidence type="ECO:0000256" key="5">
    <source>
        <dbReference type="ARBA" id="ARBA00023239"/>
    </source>
</evidence>
<evidence type="ECO:0000256" key="4">
    <source>
        <dbReference type="ARBA" id="ARBA00023014"/>
    </source>
</evidence>
<dbReference type="PRINTS" id="PR00415">
    <property type="entry name" value="ACONITASE"/>
</dbReference>
<dbReference type="Proteomes" id="UP000030661">
    <property type="component" value="Unassembled WGS sequence"/>
</dbReference>
<feature type="domain" description="Aconitase/3-isopropylmalate dehydratase large subunit alpha/beta/alpha" evidence="6">
    <location>
        <begin position="23"/>
        <end position="437"/>
    </location>
</feature>
<evidence type="ECO:0000256" key="1">
    <source>
        <dbReference type="ARBA" id="ARBA00022485"/>
    </source>
</evidence>
<dbReference type="InterPro" id="IPR050067">
    <property type="entry name" value="IPM_dehydratase_rel_enz"/>
</dbReference>
<evidence type="ECO:0000256" key="3">
    <source>
        <dbReference type="ARBA" id="ARBA00023004"/>
    </source>
</evidence>
<protein>
    <submittedName>
        <fullName evidence="7">3-isopropylmalate dehydratase large subunit</fullName>
    </submittedName>
</protein>
<evidence type="ECO:0000259" key="6">
    <source>
        <dbReference type="Pfam" id="PF00330"/>
    </source>
</evidence>
<dbReference type="InterPro" id="IPR015931">
    <property type="entry name" value="Acnase/IPM_dHydase_lsu_aba_1/3"/>
</dbReference>
<dbReference type="GO" id="GO:0009098">
    <property type="term" value="P:L-leucine biosynthetic process"/>
    <property type="evidence" value="ECO:0007669"/>
    <property type="project" value="InterPro"/>
</dbReference>
<dbReference type="EMBL" id="DF820464">
    <property type="protein sequence ID" value="GAK55914.1"/>
    <property type="molecule type" value="Genomic_DNA"/>
</dbReference>
<dbReference type="STRING" id="1499967.U27_02875"/>
<dbReference type="SUPFAM" id="SSF53732">
    <property type="entry name" value="Aconitase iron-sulfur domain"/>
    <property type="match status" value="1"/>
</dbReference>
<dbReference type="GO" id="GO:0003861">
    <property type="term" value="F:3-isopropylmalate dehydratase activity"/>
    <property type="evidence" value="ECO:0007669"/>
    <property type="project" value="InterPro"/>
</dbReference>
<keyword evidence="2" id="KW-0479">Metal-binding</keyword>